<evidence type="ECO:0000313" key="5">
    <source>
        <dbReference type="Proteomes" id="UP000647424"/>
    </source>
</evidence>
<evidence type="ECO:0000256" key="2">
    <source>
        <dbReference type="SAM" id="SignalP"/>
    </source>
</evidence>
<accession>A0A927FJN2</accession>
<dbReference type="Proteomes" id="UP000647424">
    <property type="component" value="Unassembled WGS sequence"/>
</dbReference>
<evidence type="ECO:0000256" key="1">
    <source>
        <dbReference type="SAM" id="Coils"/>
    </source>
</evidence>
<keyword evidence="2" id="KW-0732">Signal</keyword>
<dbReference type="Pfam" id="PF07603">
    <property type="entry name" value="Lcl_C"/>
    <property type="match status" value="1"/>
</dbReference>
<proteinExistence type="predicted"/>
<reference evidence="4" key="1">
    <citation type="submission" date="2020-09" db="EMBL/GenBank/DDBJ databases">
        <title>Genome seq and assembly of Limnohabitants sp.</title>
        <authorList>
            <person name="Chhetri G."/>
        </authorList>
    </citation>
    <scope>NUCLEOTIDE SEQUENCE</scope>
    <source>
        <strain evidence="4">JUR4</strain>
    </source>
</reference>
<evidence type="ECO:0000259" key="3">
    <source>
        <dbReference type="Pfam" id="PF07603"/>
    </source>
</evidence>
<sequence>MYRKLSILATVALVSGLVHSQDAGVNTSSGREYFASQDGQMIYDKKTGLVWMRCSIGQTWDGKSCLGSPRDHSFSGAMQAPSQVNAIGFGGYRDWTLPNIVQLVSLRYCSKGEYVGNDLRPIRASVFGVEMPRACSGGVSPAIDPVVFPNTIAGSYRTSSKNPADDFHTGIRIDFRRGYIDTNSLDDQGGSVRLVRKNPISSDEAAQAFPVDYASLSQTFEVLARDKQQIENEAKELKAKQEAEQRQVAAKREEEQRAQAAKAEAEFKTMFPRLGRCIVGESVTHRELLNASQSSGNALADIIWNSHTKAQYVIEYEAVVEGFVGSKVKTTINGYQVKQLKAGSYVDGADMRSRVAGYADKMVGKTQFYDRARCSK</sequence>
<keyword evidence="1" id="KW-0175">Coiled coil</keyword>
<dbReference type="RefSeq" id="WP_191820478.1">
    <property type="nucleotide sequence ID" value="NZ_JACYFT010000006.1"/>
</dbReference>
<feature type="coiled-coil region" evidence="1">
    <location>
        <begin position="213"/>
        <end position="266"/>
    </location>
</feature>
<name>A0A927FJN2_9BURK</name>
<organism evidence="4 5">
    <name type="scientific">Limnohabitans radicicola</name>
    <dbReference type="NCBI Taxonomy" id="2771427"/>
    <lineage>
        <taxon>Bacteria</taxon>
        <taxon>Pseudomonadati</taxon>
        <taxon>Pseudomonadota</taxon>
        <taxon>Betaproteobacteria</taxon>
        <taxon>Burkholderiales</taxon>
        <taxon>Comamonadaceae</taxon>
        <taxon>Limnohabitans</taxon>
    </lineage>
</organism>
<evidence type="ECO:0000313" key="4">
    <source>
        <dbReference type="EMBL" id="MBD8051986.1"/>
    </source>
</evidence>
<keyword evidence="5" id="KW-1185">Reference proteome</keyword>
<protein>
    <submittedName>
        <fullName evidence="4">DUF1566 domain-containing protein</fullName>
    </submittedName>
</protein>
<feature type="signal peptide" evidence="2">
    <location>
        <begin position="1"/>
        <end position="20"/>
    </location>
</feature>
<gene>
    <name evidence="4" type="ORF">IC609_15725</name>
</gene>
<feature type="domain" description="Lcl C-terminal" evidence="3">
    <location>
        <begin position="41"/>
        <end position="196"/>
    </location>
</feature>
<comment type="caution">
    <text evidence="4">The sequence shown here is derived from an EMBL/GenBank/DDBJ whole genome shotgun (WGS) entry which is preliminary data.</text>
</comment>
<dbReference type="AlphaFoldDB" id="A0A927FJN2"/>
<dbReference type="EMBL" id="JACYFT010000006">
    <property type="protein sequence ID" value="MBD8051986.1"/>
    <property type="molecule type" value="Genomic_DNA"/>
</dbReference>
<feature type="chain" id="PRO_5036919472" evidence="2">
    <location>
        <begin position="21"/>
        <end position="376"/>
    </location>
</feature>
<dbReference type="InterPro" id="IPR011460">
    <property type="entry name" value="Lcl_C"/>
</dbReference>